<feature type="region of interest" description="Disordered" evidence="1">
    <location>
        <begin position="1"/>
        <end position="56"/>
    </location>
</feature>
<organism evidence="2 3">
    <name type="scientific">Scophthalmus maximus</name>
    <name type="common">Turbot</name>
    <name type="synonym">Psetta maxima</name>
    <dbReference type="NCBI Taxonomy" id="52904"/>
    <lineage>
        <taxon>Eukaryota</taxon>
        <taxon>Metazoa</taxon>
        <taxon>Chordata</taxon>
        <taxon>Craniata</taxon>
        <taxon>Vertebrata</taxon>
        <taxon>Euteleostomi</taxon>
        <taxon>Actinopterygii</taxon>
        <taxon>Neopterygii</taxon>
        <taxon>Teleostei</taxon>
        <taxon>Neoteleostei</taxon>
        <taxon>Acanthomorphata</taxon>
        <taxon>Carangaria</taxon>
        <taxon>Pleuronectiformes</taxon>
        <taxon>Pleuronectoidei</taxon>
        <taxon>Scophthalmidae</taxon>
        <taxon>Scophthalmus</taxon>
    </lineage>
</organism>
<dbReference type="AlphaFoldDB" id="A0A2U9AZU4"/>
<dbReference type="Proteomes" id="UP000246464">
    <property type="component" value="Chromosome 1"/>
</dbReference>
<feature type="compositionally biased region" description="Gly residues" evidence="1">
    <location>
        <begin position="10"/>
        <end position="19"/>
    </location>
</feature>
<name>A0A2U9AZU4_SCOMX</name>
<keyword evidence="3" id="KW-1185">Reference proteome</keyword>
<reference evidence="2 3" key="1">
    <citation type="submission" date="2017-12" db="EMBL/GenBank/DDBJ databases">
        <title>Integrating genomic resources of turbot (Scophthalmus maximus) in depth evaluation of genetic and physical mapping variation across individuals.</title>
        <authorList>
            <person name="Martinez P."/>
        </authorList>
    </citation>
    <scope>NUCLEOTIDE SEQUENCE [LARGE SCALE GENOMIC DNA]</scope>
</reference>
<sequence>MEGDSDREQGGGNGEGGVGRRVKVSREGGTNGEEEMSEMEGMMPEGELLSTCCDSV</sequence>
<evidence type="ECO:0000256" key="1">
    <source>
        <dbReference type="SAM" id="MobiDB-lite"/>
    </source>
</evidence>
<evidence type="ECO:0000313" key="3">
    <source>
        <dbReference type="Proteomes" id="UP000246464"/>
    </source>
</evidence>
<protein>
    <submittedName>
        <fullName evidence="2">Uncharacterized protein</fullName>
    </submittedName>
</protein>
<proteinExistence type="predicted"/>
<evidence type="ECO:0000313" key="2">
    <source>
        <dbReference type="EMBL" id="AWO97170.1"/>
    </source>
</evidence>
<accession>A0A2U9AZU4</accession>
<gene>
    <name evidence="2" type="ORF">SMAX5B_013674</name>
</gene>
<dbReference type="EMBL" id="CP026243">
    <property type="protein sequence ID" value="AWO97170.1"/>
    <property type="molecule type" value="Genomic_DNA"/>
</dbReference>